<sequence>MSRIDWCRASFAWLHFGSSIWLAAINNDDETMRECLGLTGVVLCVFSLLYSGFWRIQMSPSRLSNCQNSSNGKLLLVEEFSAEGLENFMKPPDLSSMQRDEIPLRHSVNTQVP</sequence>
<evidence type="ECO:0000256" key="2">
    <source>
        <dbReference type="SAM" id="Phobius"/>
    </source>
</evidence>
<dbReference type="AlphaFoldDB" id="A0AAW2BQD8"/>
<reference evidence="3 4" key="1">
    <citation type="submission" date="2024-01" db="EMBL/GenBank/DDBJ databases">
        <title>A telomere-to-telomere, gap-free genome of sweet tea (Lithocarpus litseifolius).</title>
        <authorList>
            <person name="Zhou J."/>
        </authorList>
    </citation>
    <scope>NUCLEOTIDE SEQUENCE [LARGE SCALE GENOMIC DNA]</scope>
    <source>
        <strain evidence="3">Zhou-2022a</strain>
        <tissue evidence="3">Leaf</tissue>
    </source>
</reference>
<proteinExistence type="predicted"/>
<gene>
    <name evidence="3" type="ORF">SO802_031186</name>
</gene>
<organism evidence="3 4">
    <name type="scientific">Lithocarpus litseifolius</name>
    <dbReference type="NCBI Taxonomy" id="425828"/>
    <lineage>
        <taxon>Eukaryota</taxon>
        <taxon>Viridiplantae</taxon>
        <taxon>Streptophyta</taxon>
        <taxon>Embryophyta</taxon>
        <taxon>Tracheophyta</taxon>
        <taxon>Spermatophyta</taxon>
        <taxon>Magnoliopsida</taxon>
        <taxon>eudicotyledons</taxon>
        <taxon>Gunneridae</taxon>
        <taxon>Pentapetalae</taxon>
        <taxon>rosids</taxon>
        <taxon>fabids</taxon>
        <taxon>Fagales</taxon>
        <taxon>Fagaceae</taxon>
        <taxon>Lithocarpus</taxon>
    </lineage>
</organism>
<feature type="transmembrane region" description="Helical" evidence="2">
    <location>
        <begin position="7"/>
        <end position="24"/>
    </location>
</feature>
<keyword evidence="2" id="KW-0812">Transmembrane</keyword>
<keyword evidence="4" id="KW-1185">Reference proteome</keyword>
<accession>A0AAW2BQD8</accession>
<keyword evidence="2" id="KW-0472">Membrane</keyword>
<dbReference type="PANTHER" id="PTHR31045:SF21">
    <property type="entry name" value="PLAC8 FAMILY PROTEIN"/>
    <property type="match status" value="1"/>
</dbReference>
<evidence type="ECO:0000313" key="4">
    <source>
        <dbReference type="Proteomes" id="UP001459277"/>
    </source>
</evidence>
<dbReference type="PANTHER" id="PTHR31045">
    <property type="entry name" value="PLAC8 FAMILY PROTEIN-RELATED"/>
    <property type="match status" value="1"/>
</dbReference>
<evidence type="ECO:0000256" key="1">
    <source>
        <dbReference type="SAM" id="MobiDB-lite"/>
    </source>
</evidence>
<comment type="caution">
    <text evidence="3">The sequence shown here is derived from an EMBL/GenBank/DDBJ whole genome shotgun (WGS) entry which is preliminary data.</text>
</comment>
<dbReference type="GO" id="GO:0009975">
    <property type="term" value="F:cyclase activity"/>
    <property type="evidence" value="ECO:0007669"/>
    <property type="project" value="TreeGrafter"/>
</dbReference>
<evidence type="ECO:0000313" key="3">
    <source>
        <dbReference type="EMBL" id="KAK9986235.1"/>
    </source>
</evidence>
<dbReference type="Proteomes" id="UP001459277">
    <property type="component" value="Unassembled WGS sequence"/>
</dbReference>
<keyword evidence="2" id="KW-1133">Transmembrane helix</keyword>
<name>A0AAW2BQD8_9ROSI</name>
<feature type="region of interest" description="Disordered" evidence="1">
    <location>
        <begin position="91"/>
        <end position="113"/>
    </location>
</feature>
<dbReference type="GO" id="GO:0051762">
    <property type="term" value="P:sesquiterpene biosynthetic process"/>
    <property type="evidence" value="ECO:0007669"/>
    <property type="project" value="TreeGrafter"/>
</dbReference>
<feature type="transmembrane region" description="Helical" evidence="2">
    <location>
        <begin position="36"/>
        <end position="54"/>
    </location>
</feature>
<protein>
    <submittedName>
        <fullName evidence="3">Uncharacterized protein</fullName>
    </submittedName>
</protein>
<dbReference type="EMBL" id="JAZDWU010000011">
    <property type="protein sequence ID" value="KAK9986235.1"/>
    <property type="molecule type" value="Genomic_DNA"/>
</dbReference>